<accession>A0AA39X158</accession>
<keyword evidence="2" id="KW-0521">NADP</keyword>
<dbReference type="PRINTS" id="PR00081">
    <property type="entry name" value="GDHRDH"/>
</dbReference>
<dbReference type="PANTHER" id="PTHR43544:SF7">
    <property type="entry name" value="NADB-LER2"/>
    <property type="match status" value="1"/>
</dbReference>
<dbReference type="EMBL" id="JAULSR010000003">
    <property type="protein sequence ID" value="KAK0625378.1"/>
    <property type="molecule type" value="Genomic_DNA"/>
</dbReference>
<organism evidence="4 5">
    <name type="scientific">Bombardia bombarda</name>
    <dbReference type="NCBI Taxonomy" id="252184"/>
    <lineage>
        <taxon>Eukaryota</taxon>
        <taxon>Fungi</taxon>
        <taxon>Dikarya</taxon>
        <taxon>Ascomycota</taxon>
        <taxon>Pezizomycotina</taxon>
        <taxon>Sordariomycetes</taxon>
        <taxon>Sordariomycetidae</taxon>
        <taxon>Sordariales</taxon>
        <taxon>Lasiosphaeriaceae</taxon>
        <taxon>Bombardia</taxon>
    </lineage>
</organism>
<evidence type="ECO:0000256" key="1">
    <source>
        <dbReference type="ARBA" id="ARBA00006484"/>
    </source>
</evidence>
<dbReference type="AlphaFoldDB" id="A0AA39X158"/>
<comment type="caution">
    <text evidence="4">The sequence shown here is derived from an EMBL/GenBank/DDBJ whole genome shotgun (WGS) entry which is preliminary data.</text>
</comment>
<protein>
    <submittedName>
        <fullName evidence="4">Uncharacterized protein</fullName>
    </submittedName>
</protein>
<sequence>MADQTVVYISGVSKGIGKSLLGHYLSLPNHIVIGSIRDKTAPYVAELTALPTAPGSRLALVRVESTSPTDAVEAVKEAVSTLGIDKIDIVIANAGGARYTEEALVPLHEMTIEWTKEVFDLNTLGPVLLFQATRALLQKSKKPVWVTVSSAAGSIEAIEGYGTHRIPAYGMAKAAVNWATVAMHSGNEWLIALAVHPG</sequence>
<dbReference type="Proteomes" id="UP001174934">
    <property type="component" value="Unassembled WGS sequence"/>
</dbReference>
<keyword evidence="5" id="KW-1185">Reference proteome</keyword>
<dbReference type="Pfam" id="PF00106">
    <property type="entry name" value="adh_short"/>
    <property type="match status" value="1"/>
</dbReference>
<gene>
    <name evidence="4" type="ORF">B0T17DRAFT_532659</name>
</gene>
<evidence type="ECO:0000256" key="2">
    <source>
        <dbReference type="ARBA" id="ARBA00022857"/>
    </source>
</evidence>
<dbReference type="GO" id="GO:0016491">
    <property type="term" value="F:oxidoreductase activity"/>
    <property type="evidence" value="ECO:0007669"/>
    <property type="project" value="UniProtKB-KW"/>
</dbReference>
<reference evidence="4" key="1">
    <citation type="submission" date="2023-06" db="EMBL/GenBank/DDBJ databases">
        <title>Genome-scale phylogeny and comparative genomics of the fungal order Sordariales.</title>
        <authorList>
            <consortium name="Lawrence Berkeley National Laboratory"/>
            <person name="Hensen N."/>
            <person name="Bonometti L."/>
            <person name="Westerberg I."/>
            <person name="Brannstrom I.O."/>
            <person name="Guillou S."/>
            <person name="Cros-Aarteil S."/>
            <person name="Calhoun S."/>
            <person name="Haridas S."/>
            <person name="Kuo A."/>
            <person name="Mondo S."/>
            <person name="Pangilinan J."/>
            <person name="Riley R."/>
            <person name="LaButti K."/>
            <person name="Andreopoulos B."/>
            <person name="Lipzen A."/>
            <person name="Chen C."/>
            <person name="Yanf M."/>
            <person name="Daum C."/>
            <person name="Ng V."/>
            <person name="Clum A."/>
            <person name="Steindorff A."/>
            <person name="Ohm R."/>
            <person name="Martin F."/>
            <person name="Silar P."/>
            <person name="Natvig D."/>
            <person name="Lalanne C."/>
            <person name="Gautier V."/>
            <person name="Ament-velasquez S.L."/>
            <person name="Kruys A."/>
            <person name="Hutchinson M.I."/>
            <person name="Powell A.J."/>
            <person name="Barry K."/>
            <person name="Miller A.N."/>
            <person name="Grigoriev I.V."/>
            <person name="Debuchy R."/>
            <person name="Gladieux P."/>
            <person name="Thoren M.H."/>
            <person name="Johannesson H."/>
        </authorList>
    </citation>
    <scope>NUCLEOTIDE SEQUENCE</scope>
    <source>
        <strain evidence="4">SMH3391-2</strain>
    </source>
</reference>
<evidence type="ECO:0000313" key="4">
    <source>
        <dbReference type="EMBL" id="KAK0625378.1"/>
    </source>
</evidence>
<keyword evidence="3" id="KW-0560">Oxidoreductase</keyword>
<evidence type="ECO:0000313" key="5">
    <source>
        <dbReference type="Proteomes" id="UP001174934"/>
    </source>
</evidence>
<dbReference type="Gene3D" id="3.40.50.720">
    <property type="entry name" value="NAD(P)-binding Rossmann-like Domain"/>
    <property type="match status" value="1"/>
</dbReference>
<comment type="similarity">
    <text evidence="1">Belongs to the short-chain dehydrogenases/reductases (SDR) family.</text>
</comment>
<dbReference type="PANTHER" id="PTHR43544">
    <property type="entry name" value="SHORT-CHAIN DEHYDROGENASE/REDUCTASE"/>
    <property type="match status" value="1"/>
</dbReference>
<name>A0AA39X158_9PEZI</name>
<evidence type="ECO:0000256" key="3">
    <source>
        <dbReference type="ARBA" id="ARBA00023002"/>
    </source>
</evidence>
<dbReference type="InterPro" id="IPR002347">
    <property type="entry name" value="SDR_fam"/>
</dbReference>
<dbReference type="InterPro" id="IPR051468">
    <property type="entry name" value="Fungal_SecMetab_SDRs"/>
</dbReference>
<proteinExistence type="inferred from homology"/>
<dbReference type="GO" id="GO:0005737">
    <property type="term" value="C:cytoplasm"/>
    <property type="evidence" value="ECO:0007669"/>
    <property type="project" value="TreeGrafter"/>
</dbReference>
<dbReference type="SUPFAM" id="SSF51735">
    <property type="entry name" value="NAD(P)-binding Rossmann-fold domains"/>
    <property type="match status" value="1"/>
</dbReference>
<dbReference type="InterPro" id="IPR036291">
    <property type="entry name" value="NAD(P)-bd_dom_sf"/>
</dbReference>